<proteinExistence type="predicted"/>
<reference evidence="1" key="1">
    <citation type="submission" date="2014-09" db="EMBL/GenBank/DDBJ databases">
        <authorList>
            <person name="Magalhaes I.L.F."/>
            <person name="Oliveira U."/>
            <person name="Santos F.R."/>
            <person name="Vidigal T.H.D.A."/>
            <person name="Brescovit A.D."/>
            <person name="Santos A.J."/>
        </authorList>
    </citation>
    <scope>NUCLEOTIDE SEQUENCE</scope>
    <source>
        <tissue evidence="1">Shoot tissue taken approximately 20 cm above the soil surface</tissue>
    </source>
</reference>
<dbReference type="EMBL" id="GBRH01279674">
    <property type="protein sequence ID" value="JAD18221.1"/>
    <property type="molecule type" value="Transcribed_RNA"/>
</dbReference>
<dbReference type="AlphaFoldDB" id="A0A0A8XWH9"/>
<sequence length="75" mass="8093">MVLHWAHQPASTDIDAKILHGSKCYLLIPLLQPEKKSKKNICNPKSHGPCFPNPVLRAPNSVNSLGSKESGVGGH</sequence>
<organism evidence="1">
    <name type="scientific">Arundo donax</name>
    <name type="common">Giant reed</name>
    <name type="synonym">Donax arundinaceus</name>
    <dbReference type="NCBI Taxonomy" id="35708"/>
    <lineage>
        <taxon>Eukaryota</taxon>
        <taxon>Viridiplantae</taxon>
        <taxon>Streptophyta</taxon>
        <taxon>Embryophyta</taxon>
        <taxon>Tracheophyta</taxon>
        <taxon>Spermatophyta</taxon>
        <taxon>Magnoliopsida</taxon>
        <taxon>Liliopsida</taxon>
        <taxon>Poales</taxon>
        <taxon>Poaceae</taxon>
        <taxon>PACMAD clade</taxon>
        <taxon>Arundinoideae</taxon>
        <taxon>Arundineae</taxon>
        <taxon>Arundo</taxon>
    </lineage>
</organism>
<reference evidence="1" key="2">
    <citation type="journal article" date="2015" name="Data Brief">
        <title>Shoot transcriptome of the giant reed, Arundo donax.</title>
        <authorList>
            <person name="Barrero R.A."/>
            <person name="Guerrero F.D."/>
            <person name="Moolhuijzen P."/>
            <person name="Goolsby J.A."/>
            <person name="Tidwell J."/>
            <person name="Bellgard S.E."/>
            <person name="Bellgard M.I."/>
        </authorList>
    </citation>
    <scope>NUCLEOTIDE SEQUENCE</scope>
    <source>
        <tissue evidence="1">Shoot tissue taken approximately 20 cm above the soil surface</tissue>
    </source>
</reference>
<evidence type="ECO:0000313" key="1">
    <source>
        <dbReference type="EMBL" id="JAD18221.1"/>
    </source>
</evidence>
<name>A0A0A8XWH9_ARUDO</name>
<protein>
    <submittedName>
        <fullName evidence="1">Uncharacterized protein</fullName>
    </submittedName>
</protein>
<accession>A0A0A8XWH9</accession>